<evidence type="ECO:0000259" key="6">
    <source>
        <dbReference type="PROSITE" id="PS51044"/>
    </source>
</evidence>
<evidence type="ECO:0000256" key="5">
    <source>
        <dbReference type="SAM" id="MobiDB-lite"/>
    </source>
</evidence>
<feature type="region of interest" description="Disordered" evidence="5">
    <location>
        <begin position="166"/>
        <end position="225"/>
    </location>
</feature>
<dbReference type="AlphaFoldDB" id="A0A1E1J2D7"/>
<keyword evidence="1" id="KW-0479">Metal-binding</keyword>
<evidence type="ECO:0000256" key="3">
    <source>
        <dbReference type="ARBA" id="ARBA00022833"/>
    </source>
</evidence>
<organism evidence="7">
    <name type="scientific">Leishmania guyanensis</name>
    <dbReference type="NCBI Taxonomy" id="5670"/>
    <lineage>
        <taxon>Eukaryota</taxon>
        <taxon>Discoba</taxon>
        <taxon>Euglenozoa</taxon>
        <taxon>Kinetoplastea</taxon>
        <taxon>Metakinetoplastina</taxon>
        <taxon>Trypanosomatida</taxon>
        <taxon>Trypanosomatidae</taxon>
        <taxon>Leishmaniinae</taxon>
        <taxon>Leishmania</taxon>
        <taxon>Leishmania guyanensis species complex</taxon>
    </lineage>
</organism>
<evidence type="ECO:0000256" key="2">
    <source>
        <dbReference type="ARBA" id="ARBA00022771"/>
    </source>
</evidence>
<name>A0A1E1J2D7_LEIGU</name>
<evidence type="ECO:0000256" key="1">
    <source>
        <dbReference type="ARBA" id="ARBA00022723"/>
    </source>
</evidence>
<proteinExistence type="predicted"/>
<feature type="region of interest" description="Disordered" evidence="5">
    <location>
        <begin position="237"/>
        <end position="260"/>
    </location>
</feature>
<dbReference type="EMBL" id="CALQ01001372">
    <property type="protein sequence ID" value="CCM17749.1"/>
    <property type="molecule type" value="Genomic_DNA"/>
</dbReference>
<keyword evidence="3" id="KW-0862">Zinc</keyword>
<feature type="compositionally biased region" description="Pro residues" evidence="5">
    <location>
        <begin position="184"/>
        <end position="193"/>
    </location>
</feature>
<accession>A0A1E1J2D7</accession>
<gene>
    <name evidence="7" type="primary">LgM4147LRVhigh.30.01740.00020</name>
    <name evidence="7" type="ORF">BN36_3052470</name>
</gene>
<dbReference type="Gene3D" id="3.30.40.10">
    <property type="entry name" value="Zinc/RING finger domain, C3HC4 (zinc finger)"/>
    <property type="match status" value="1"/>
</dbReference>
<dbReference type="GO" id="GO:0008270">
    <property type="term" value="F:zinc ion binding"/>
    <property type="evidence" value="ECO:0007669"/>
    <property type="project" value="UniProtKB-KW"/>
</dbReference>
<feature type="domain" description="SP-RING-type" evidence="6">
    <location>
        <begin position="471"/>
        <end position="552"/>
    </location>
</feature>
<dbReference type="SUPFAM" id="SSF57850">
    <property type="entry name" value="RING/U-box"/>
    <property type="match status" value="1"/>
</dbReference>
<keyword evidence="2 4" id="KW-0863">Zinc-finger</keyword>
<protein>
    <recommendedName>
        <fullName evidence="6">SP-RING-type domain-containing protein</fullName>
    </recommendedName>
</protein>
<evidence type="ECO:0000256" key="4">
    <source>
        <dbReference type="PROSITE-ProRule" id="PRU00452"/>
    </source>
</evidence>
<dbReference type="PANTHER" id="PTHR10782">
    <property type="entry name" value="ZINC FINGER MIZ DOMAIN-CONTAINING PROTEIN"/>
    <property type="match status" value="1"/>
</dbReference>
<evidence type="ECO:0000313" key="7">
    <source>
        <dbReference type="EMBL" id="CCM17749.1"/>
    </source>
</evidence>
<dbReference type="PANTHER" id="PTHR10782:SF4">
    <property type="entry name" value="TONALLI, ISOFORM E"/>
    <property type="match status" value="1"/>
</dbReference>
<dbReference type="InterPro" id="IPR004181">
    <property type="entry name" value="Znf_MIZ"/>
</dbReference>
<dbReference type="Pfam" id="PF02891">
    <property type="entry name" value="zf-MIZ"/>
    <property type="match status" value="1"/>
</dbReference>
<dbReference type="GO" id="GO:0016925">
    <property type="term" value="P:protein sumoylation"/>
    <property type="evidence" value="ECO:0007669"/>
    <property type="project" value="TreeGrafter"/>
</dbReference>
<dbReference type="PROSITE" id="PS51044">
    <property type="entry name" value="ZF_SP_RING"/>
    <property type="match status" value="1"/>
</dbReference>
<dbReference type="InterPro" id="IPR013083">
    <property type="entry name" value="Znf_RING/FYVE/PHD"/>
</dbReference>
<reference evidence="7" key="1">
    <citation type="submission" date="2012-08" db="EMBL/GenBank/DDBJ databases">
        <title>Comparative genomics of metastatic and non-metastatic Leishmania guyanensis provides insights into polygenic factors involved in Leishmania RNA virus infection.</title>
        <authorList>
            <person name="Smith D."/>
            <person name="Hertz-Fowler C."/>
            <person name="Martin R."/>
            <person name="Dickens N."/>
            <person name="Fasel N."/>
            <person name="Falquet L."/>
            <person name="Beverley S."/>
            <person name="Zangger H."/>
            <person name="Calderon-Copete S."/>
            <person name="Mottram J."/>
            <person name="Xenarios I."/>
        </authorList>
    </citation>
    <scope>NUCLEOTIDE SEQUENCE</scope>
    <source>
        <strain evidence="7">MHOM/BR/75/M4147/SSU:IR2SAT-LUC</strain>
    </source>
</reference>
<dbReference type="GO" id="GO:0000785">
    <property type="term" value="C:chromatin"/>
    <property type="evidence" value="ECO:0007669"/>
    <property type="project" value="TreeGrafter"/>
</dbReference>
<sequence>MRYPPNAQVWVKCDDGVWWPGAVRETDAGMQAFLCAGEDCCVELYHSPGELYPLTSADKAHVRPLHAEPHTRTPEENAWFANETVAEAASKALSDYHRGRLPSLLPANPPAVPTPITEPEKTRDGLPFTAAELRNVESLLNAVRGSTATRLRQELRQVRVSVAANGLRKEEAPKRQGRKRQRPAAPPTFPVPPAATHRSALAAASLPATEEASMRPRRNPSGGLYARSVTLPAAHSVSEPARGSCFSPLPTGVREGHATSDGKEDVIPFVQASRRHVLKVLRHEVFENPSRFVLSPVYRFVDIVGAVAVENSNLTTTLSAPHALREGPAEGLSPQLRVLLVPLTESYEHTTGWMVPIKMEGSELAMSLYVNDRPVSLPPNWQLSPSKEAAAVKTAITVDITSLVLSIERELFYLQVIFSGDVTEMEMWRGVIACVLVEEVGLTNLGEHIVSTYRKPRAPVIRRSPLSSCGERGAVAITEASVKIQCPITTLTMEMPVRSIYCEHLQCMELTAVLMQCARQNVWNCPLCGAAMKPEDIIVNYRLRDWIASYSQQGVAQVEYVVETELGSPLKIVYKAVRPEQHSTIEVVDDEGE</sequence>
<dbReference type="GO" id="GO:0061665">
    <property type="term" value="F:SUMO ligase activity"/>
    <property type="evidence" value="ECO:0007669"/>
    <property type="project" value="TreeGrafter"/>
</dbReference>
<feature type="region of interest" description="Disordered" evidence="5">
    <location>
        <begin position="102"/>
        <end position="124"/>
    </location>
</feature>